<evidence type="ECO:0000313" key="1">
    <source>
        <dbReference type="EMBL" id="MDA7423317.1"/>
    </source>
</evidence>
<keyword evidence="1" id="KW-0969">Cilium</keyword>
<proteinExistence type="predicted"/>
<protein>
    <submittedName>
        <fullName evidence="1">Flagellar protein FlgN</fullName>
    </submittedName>
</protein>
<dbReference type="Gene3D" id="1.20.58.300">
    <property type="entry name" value="FlgN-like"/>
    <property type="match status" value="1"/>
</dbReference>
<reference evidence="1 2" key="1">
    <citation type="submission" date="2023-01" db="EMBL/GenBank/DDBJ databases">
        <title>Thalassococcus onchidii sp. nov., isolated from a marine invertebrate from the South China Sea.</title>
        <authorList>
            <person name="Xu S."/>
            <person name="Liu Z."/>
            <person name="Xu Y."/>
        </authorList>
    </citation>
    <scope>NUCLEOTIDE SEQUENCE [LARGE SCALE GENOMIC DNA]</scope>
    <source>
        <strain evidence="1 2">KCTC 32084</strain>
    </source>
</reference>
<organism evidence="1 2">
    <name type="scientific">Thalassococcus lentus</name>
    <dbReference type="NCBI Taxonomy" id="1210524"/>
    <lineage>
        <taxon>Bacteria</taxon>
        <taxon>Pseudomonadati</taxon>
        <taxon>Pseudomonadota</taxon>
        <taxon>Alphaproteobacteria</taxon>
        <taxon>Rhodobacterales</taxon>
        <taxon>Roseobacteraceae</taxon>
        <taxon>Thalassococcus</taxon>
    </lineage>
</organism>
<keyword evidence="1" id="KW-0966">Cell projection</keyword>
<dbReference type="Proteomes" id="UP001210720">
    <property type="component" value="Unassembled WGS sequence"/>
</dbReference>
<dbReference type="SUPFAM" id="SSF140566">
    <property type="entry name" value="FlgN-like"/>
    <property type="match status" value="1"/>
</dbReference>
<dbReference type="InterPro" id="IPR036679">
    <property type="entry name" value="FlgN-like_sf"/>
</dbReference>
<evidence type="ECO:0000313" key="2">
    <source>
        <dbReference type="Proteomes" id="UP001210720"/>
    </source>
</evidence>
<accession>A0ABT4XN29</accession>
<keyword evidence="2" id="KW-1185">Reference proteome</keyword>
<gene>
    <name evidence="1" type="ORF">PFY00_01135</name>
</gene>
<dbReference type="EMBL" id="JAQIOY010000001">
    <property type="protein sequence ID" value="MDA7423317.1"/>
    <property type="molecule type" value="Genomic_DNA"/>
</dbReference>
<comment type="caution">
    <text evidence="1">The sequence shown here is derived from an EMBL/GenBank/DDBJ whole genome shotgun (WGS) entry which is preliminary data.</text>
</comment>
<sequence>MINEDRSTALGALLEAEHDALLSGDFARISAISEEKETLLQNLQSDPIKPSDLQPIKEQIERNHRLFDQSLAGLRAVAARIGMLASDRKNLSTYDINCKRQSLDSAPGHTLEKRA</sequence>
<keyword evidence="1" id="KW-0282">Flagellum</keyword>
<name>A0ABT4XN29_9RHOB</name>
<dbReference type="RefSeq" id="WP_271430680.1">
    <property type="nucleotide sequence ID" value="NZ_JAQIOY010000001.1"/>
</dbReference>